<dbReference type="KEGG" id="des:DSOUD_2020"/>
<evidence type="ECO:0000313" key="3">
    <source>
        <dbReference type="Proteomes" id="UP000057158"/>
    </source>
</evidence>
<dbReference type="EMBL" id="CP010802">
    <property type="protein sequence ID" value="ALC16787.1"/>
    <property type="molecule type" value="Genomic_DNA"/>
</dbReference>
<gene>
    <name evidence="2" type="ORF">DSOUD_2020</name>
</gene>
<dbReference type="Proteomes" id="UP000057158">
    <property type="component" value="Chromosome"/>
</dbReference>
<dbReference type="InterPro" id="IPR043472">
    <property type="entry name" value="Macro_dom-like"/>
</dbReference>
<dbReference type="RefSeq" id="WP_053550854.1">
    <property type="nucleotide sequence ID" value="NZ_CP010802.1"/>
</dbReference>
<evidence type="ECO:0000259" key="1">
    <source>
        <dbReference type="Pfam" id="PF02789"/>
    </source>
</evidence>
<keyword evidence="3" id="KW-1185">Reference proteome</keyword>
<proteinExistence type="predicted"/>
<organism evidence="2 3">
    <name type="scientific">Desulfuromonas soudanensis</name>
    <dbReference type="NCBI Taxonomy" id="1603606"/>
    <lineage>
        <taxon>Bacteria</taxon>
        <taxon>Pseudomonadati</taxon>
        <taxon>Thermodesulfobacteriota</taxon>
        <taxon>Desulfuromonadia</taxon>
        <taxon>Desulfuromonadales</taxon>
        <taxon>Desulfuromonadaceae</taxon>
        <taxon>Desulfuromonas</taxon>
    </lineage>
</organism>
<reference evidence="2 3" key="1">
    <citation type="submission" date="2015-07" db="EMBL/GenBank/DDBJ databases">
        <title>Isolation and Genomic Characterization of a Novel Halophilic Metal-Reducing Deltaproteobacterium from the Deep Subsurface.</title>
        <authorList>
            <person name="Badalamenti J.P."/>
            <person name="Summers Z.M."/>
            <person name="Gralnick J.A."/>
            <person name="Bond D.R."/>
        </authorList>
    </citation>
    <scope>NUCLEOTIDE SEQUENCE [LARGE SCALE GENOMIC DNA]</scope>
    <source>
        <strain evidence="2 3">WTL</strain>
    </source>
</reference>
<dbReference type="AlphaFoldDB" id="A0A0M4DI19"/>
<dbReference type="GO" id="GO:0006508">
    <property type="term" value="P:proteolysis"/>
    <property type="evidence" value="ECO:0007669"/>
    <property type="project" value="InterPro"/>
</dbReference>
<dbReference type="OrthoDB" id="5405686at2"/>
<protein>
    <recommendedName>
        <fullName evidence="1">Peptidase M17 leucyl aminopeptidase N-terminal domain-containing protein</fullName>
    </recommendedName>
</protein>
<feature type="domain" description="Peptidase M17 leucyl aminopeptidase N-terminal" evidence="1">
    <location>
        <begin position="22"/>
        <end position="136"/>
    </location>
</feature>
<dbReference type="Gene3D" id="3.40.220.10">
    <property type="entry name" value="Leucine Aminopeptidase, subunit E, domain 1"/>
    <property type="match status" value="1"/>
</dbReference>
<dbReference type="GO" id="GO:0070006">
    <property type="term" value="F:metalloaminopeptidase activity"/>
    <property type="evidence" value="ECO:0007669"/>
    <property type="project" value="InterPro"/>
</dbReference>
<dbReference type="InterPro" id="IPR008283">
    <property type="entry name" value="Peptidase_M17_N"/>
</dbReference>
<sequence>MTRLRILDLPADRMEGEVVAALFFEDDRPLRGPAALLDWRLNSLLTELLLHGKAVGRVGERILVRSNGKIGSEWILFAGGGNRRDLVPETYGELVRGVVEASLRAGFQRVALCLAPIAGLDSTAVESMVSRIVANAAARDGQEPECLLSIENKGISHPLPRRHGDAVGQDR</sequence>
<name>A0A0M4DI19_9BACT</name>
<dbReference type="STRING" id="1603606.DSOUD_2020"/>
<dbReference type="PATRIC" id="fig|1603606.3.peg.2183"/>
<evidence type="ECO:0000313" key="2">
    <source>
        <dbReference type="EMBL" id="ALC16787.1"/>
    </source>
</evidence>
<dbReference type="Pfam" id="PF02789">
    <property type="entry name" value="Peptidase_M17_N"/>
    <property type="match status" value="1"/>
</dbReference>
<dbReference type="SUPFAM" id="SSF52949">
    <property type="entry name" value="Macro domain-like"/>
    <property type="match status" value="1"/>
</dbReference>
<accession>A0A0M4DI19</accession>